<protein>
    <submittedName>
        <fullName evidence="1">50S ribosomal protein L21</fullName>
    </submittedName>
</protein>
<keyword evidence="1" id="KW-0689">Ribosomal protein</keyword>
<accession>A0AC61DEM9</accession>
<gene>
    <name evidence="1" type="primary">rplU</name>
    <name evidence="1" type="ORF">CS063_05450</name>
</gene>
<dbReference type="Proteomes" id="UP000224460">
    <property type="component" value="Unassembled WGS sequence"/>
</dbReference>
<reference evidence="1" key="1">
    <citation type="submission" date="2017-10" db="EMBL/GenBank/DDBJ databases">
        <title>Genome sequence of cellulolytic Lachnospiraceae bacterium XHS1971 isolated from hotspring sediment.</title>
        <authorList>
            <person name="Vasudevan G."/>
            <person name="Joshi A.J."/>
            <person name="Hivarkar S."/>
            <person name="Lanjekar V.B."/>
            <person name="Dhakephalkar P.K."/>
            <person name="Dagar S."/>
        </authorList>
    </citation>
    <scope>NUCLEOTIDE SEQUENCE</scope>
    <source>
        <strain evidence="1">XHS1971</strain>
    </source>
</reference>
<keyword evidence="1" id="KW-0687">Ribonucleoprotein</keyword>
<comment type="caution">
    <text evidence="1">The sequence shown here is derived from an EMBL/GenBank/DDBJ whole genome shotgun (WGS) entry which is preliminary data.</text>
</comment>
<keyword evidence="2" id="KW-1185">Reference proteome</keyword>
<evidence type="ECO:0000313" key="1">
    <source>
        <dbReference type="EMBL" id="PHV71493.1"/>
    </source>
</evidence>
<evidence type="ECO:0000313" key="2">
    <source>
        <dbReference type="Proteomes" id="UP000224460"/>
    </source>
</evidence>
<organism evidence="1 2">
    <name type="scientific">Sporanaerobium hydrogeniformans</name>
    <dbReference type="NCBI Taxonomy" id="3072179"/>
    <lineage>
        <taxon>Bacteria</taxon>
        <taxon>Bacillati</taxon>
        <taxon>Bacillota</taxon>
        <taxon>Clostridia</taxon>
        <taxon>Lachnospirales</taxon>
        <taxon>Lachnospiraceae</taxon>
        <taxon>Sporanaerobium</taxon>
    </lineage>
</organism>
<sequence length="103" mass="11104">MYAIIETGGKQYKVQVGDSICVEKLNVAAGEAVVFDNVLVVGKEDSLTVGTPFVSGATVKADVVGDGKGKKIIVYKYKSKKSYHKKRGHRQPFTKVTITAIEA</sequence>
<dbReference type="EMBL" id="PEDL01000003">
    <property type="protein sequence ID" value="PHV71493.1"/>
    <property type="molecule type" value="Genomic_DNA"/>
</dbReference>
<name>A0AC61DEM9_9FIRM</name>
<proteinExistence type="predicted"/>